<dbReference type="CDD" id="cd17935">
    <property type="entry name" value="EEXXQc_AQR"/>
    <property type="match status" value="1"/>
</dbReference>
<accession>A0A843UVY3</accession>
<evidence type="ECO:0000313" key="5">
    <source>
        <dbReference type="Proteomes" id="UP000652761"/>
    </source>
</evidence>
<feature type="compositionally biased region" description="Acidic residues" evidence="1">
    <location>
        <begin position="721"/>
        <end position="731"/>
    </location>
</feature>
<dbReference type="InterPro" id="IPR047187">
    <property type="entry name" value="SF1_C_Upf1"/>
</dbReference>
<feature type="compositionally biased region" description="Basic and acidic residues" evidence="1">
    <location>
        <begin position="755"/>
        <end position="766"/>
    </location>
</feature>
<keyword evidence="5" id="KW-1185">Reference proteome</keyword>
<name>A0A843UVY3_COLES</name>
<sequence length="766" mass="87415">TNCGYPRRHNFRLELFWFREDDFMDVIAGALNVVDAVPSAVGTLVGAIISGIQPGLTMVVGPPGTGKTDTAVQILNVLYHNCPSQRTLIITHSNQALNDLFEKIMQWPHHLFLHAASPSLLPVPVTDTEYSFMINPLHARHFAESLQELALFQTIWMAKTVGSGRGRVGARRPELAREVAGIRGFPVRDVPARYLLRLGQGEQELATDLDFSRQGRVNAMLVRRLELLAEVERLARSLKLPEDVGYTCESAGYFWLMHVYSRWEQFLAACAQNQDKPTFVKDRFPLQEFFSNSPQPVFTGESFERDMRAAKGCFRHLTTMFQELQECRAFELLKSTADRANYLMTKQAKIVAMTCTHAALKRKDFLQLGFKYDNLLMEESAQILEIETFIPMLLQRQEDGYARLKRCILIGDHHQLPPVVKNMAFQKYSHMDQSLFTRFVRLGVPYIELNAQGRARPSIAKLYNWRYRDLGDLSYVREEAIFRKANAGFSYEYQLIDIPDYHGKGETAPSPWFYQNEGEAEYIVSVYMYMRLLGYPASKISILTTYNGQKLLIRDVINRRCMSNGIGPPSKVATVDKFQGQQNDFILLSLVRTRFVGHLRDVRRLVVAMSRARLGLYVFCRRSLFEQCYELQPTFQLLLQRPDSLALNLDEGTPFTERLVEETGRTHFVSGIEEMEGIVSFKMHQLYQVQLMNHQYATHIQAAPHAGGSPNPSLDQHADDTDMVEAEEDQNPDSQSKTEDAAMALANGENEDASQEDHSKDEKEME</sequence>
<reference evidence="4" key="1">
    <citation type="submission" date="2017-07" db="EMBL/GenBank/DDBJ databases">
        <title>Taro Niue Genome Assembly and Annotation.</title>
        <authorList>
            <person name="Atibalentja N."/>
            <person name="Keating K."/>
            <person name="Fields C.J."/>
        </authorList>
    </citation>
    <scope>NUCLEOTIDE SEQUENCE</scope>
    <source>
        <strain evidence="4">Niue_2</strain>
        <tissue evidence="4">Leaf</tissue>
    </source>
</reference>
<comment type="caution">
    <text evidence="4">The sequence shown here is derived from an EMBL/GenBank/DDBJ whole genome shotgun (WGS) entry which is preliminary data.</text>
</comment>
<feature type="region of interest" description="Disordered" evidence="1">
    <location>
        <begin position="702"/>
        <end position="766"/>
    </location>
</feature>
<dbReference type="Gene3D" id="3.40.50.300">
    <property type="entry name" value="P-loop containing nucleotide triphosphate hydrolases"/>
    <property type="match status" value="3"/>
</dbReference>
<protein>
    <recommendedName>
        <fullName evidence="6">Intron-binding protein aquarius</fullName>
    </recommendedName>
</protein>
<proteinExistence type="predicted"/>
<dbReference type="FunFam" id="3.40.50.300:FF:003210">
    <property type="entry name" value="RNA helicase aquarius"/>
    <property type="match status" value="1"/>
</dbReference>
<evidence type="ECO:0000259" key="2">
    <source>
        <dbReference type="Pfam" id="PF13086"/>
    </source>
</evidence>
<dbReference type="GO" id="GO:0004386">
    <property type="term" value="F:helicase activity"/>
    <property type="evidence" value="ECO:0007669"/>
    <property type="project" value="InterPro"/>
</dbReference>
<dbReference type="PANTHER" id="PTHR10887:SF5">
    <property type="entry name" value="RNA HELICASE AQUARIUS"/>
    <property type="match status" value="1"/>
</dbReference>
<dbReference type="Proteomes" id="UP000652761">
    <property type="component" value="Unassembled WGS sequence"/>
</dbReference>
<dbReference type="EMBL" id="NMUH01000792">
    <property type="protein sequence ID" value="MQL84893.1"/>
    <property type="molecule type" value="Genomic_DNA"/>
</dbReference>
<evidence type="ECO:0000256" key="1">
    <source>
        <dbReference type="SAM" id="MobiDB-lite"/>
    </source>
</evidence>
<evidence type="ECO:0000313" key="4">
    <source>
        <dbReference type="EMBL" id="MQL84893.1"/>
    </source>
</evidence>
<evidence type="ECO:0008006" key="6">
    <source>
        <dbReference type="Google" id="ProtNLM"/>
    </source>
</evidence>
<dbReference type="OrthoDB" id="1879at2759"/>
<feature type="domain" description="DNA2/NAM7 helicase-like C-terminal" evidence="3">
    <location>
        <begin position="431"/>
        <end position="622"/>
    </location>
</feature>
<dbReference type="Pfam" id="PF13087">
    <property type="entry name" value="AAA_12"/>
    <property type="match status" value="1"/>
</dbReference>
<gene>
    <name evidence="4" type="ORF">Taro_017387</name>
</gene>
<feature type="domain" description="DNA2/NAM7 helicase helicase" evidence="2">
    <location>
        <begin position="329"/>
        <end position="422"/>
    </location>
</feature>
<dbReference type="GO" id="GO:0071013">
    <property type="term" value="C:catalytic step 2 spliceosome"/>
    <property type="evidence" value="ECO:0007669"/>
    <property type="project" value="TreeGrafter"/>
</dbReference>
<dbReference type="GO" id="GO:0003729">
    <property type="term" value="F:mRNA binding"/>
    <property type="evidence" value="ECO:0007669"/>
    <property type="project" value="TreeGrafter"/>
</dbReference>
<dbReference type="InterPro" id="IPR027417">
    <property type="entry name" value="P-loop_NTPase"/>
</dbReference>
<dbReference type="InterPro" id="IPR041677">
    <property type="entry name" value="DNA2/NAM7_AAA_11"/>
</dbReference>
<evidence type="ECO:0000259" key="3">
    <source>
        <dbReference type="Pfam" id="PF13087"/>
    </source>
</evidence>
<dbReference type="AlphaFoldDB" id="A0A843UVY3"/>
<organism evidence="4 5">
    <name type="scientific">Colocasia esculenta</name>
    <name type="common">Wild taro</name>
    <name type="synonym">Arum esculentum</name>
    <dbReference type="NCBI Taxonomy" id="4460"/>
    <lineage>
        <taxon>Eukaryota</taxon>
        <taxon>Viridiplantae</taxon>
        <taxon>Streptophyta</taxon>
        <taxon>Embryophyta</taxon>
        <taxon>Tracheophyta</taxon>
        <taxon>Spermatophyta</taxon>
        <taxon>Magnoliopsida</taxon>
        <taxon>Liliopsida</taxon>
        <taxon>Araceae</taxon>
        <taxon>Aroideae</taxon>
        <taxon>Colocasieae</taxon>
        <taxon>Colocasia</taxon>
    </lineage>
</organism>
<dbReference type="Pfam" id="PF13086">
    <property type="entry name" value="AAA_11"/>
    <property type="match status" value="2"/>
</dbReference>
<feature type="domain" description="DNA2/NAM7 helicase helicase" evidence="2">
    <location>
        <begin position="54"/>
        <end position="106"/>
    </location>
</feature>
<dbReference type="InterPro" id="IPR045055">
    <property type="entry name" value="DNA2/NAM7-like"/>
</dbReference>
<dbReference type="SUPFAM" id="SSF52540">
    <property type="entry name" value="P-loop containing nucleoside triphosphate hydrolases"/>
    <property type="match status" value="1"/>
</dbReference>
<dbReference type="InterPro" id="IPR041679">
    <property type="entry name" value="DNA2/NAM7-like_C"/>
</dbReference>
<feature type="non-terminal residue" evidence="4">
    <location>
        <position position="1"/>
    </location>
</feature>
<dbReference type="PANTHER" id="PTHR10887">
    <property type="entry name" value="DNA2/NAM7 HELICASE FAMILY"/>
    <property type="match status" value="1"/>
</dbReference>
<dbReference type="FunFam" id="3.40.50.300:FF:000507">
    <property type="entry name" value="Pre-mRNA-splicing factor"/>
    <property type="match status" value="1"/>
</dbReference>
<dbReference type="CDD" id="cd18808">
    <property type="entry name" value="SF1_C_Upf1"/>
    <property type="match status" value="1"/>
</dbReference>